<gene>
    <name evidence="1" type="ORF">AWB65_06848</name>
</gene>
<dbReference type="EMBL" id="FCNW02000143">
    <property type="protein sequence ID" value="SAL69585.1"/>
    <property type="molecule type" value="Genomic_DNA"/>
</dbReference>
<dbReference type="InterPro" id="IPR036365">
    <property type="entry name" value="PGBD-like_sf"/>
</dbReference>
<accession>A0A158JLP5</accession>
<name>A0A158JLP5_9BURK</name>
<evidence type="ECO:0000313" key="1">
    <source>
        <dbReference type="EMBL" id="SAL69585.1"/>
    </source>
</evidence>
<sequence>MDKVSYPLKIGTQGTAVVQLHAALQLCLKLGVLVAESPRDRAQLAFGLAHDRARALYGDATATLVDRFQGERRLLANGEVDAAVADALNELIRGWDSRKLH</sequence>
<dbReference type="AlphaFoldDB" id="A0A158JLP5"/>
<dbReference type="Proteomes" id="UP000054977">
    <property type="component" value="Unassembled WGS sequence"/>
</dbReference>
<evidence type="ECO:0000313" key="2">
    <source>
        <dbReference type="Proteomes" id="UP000054977"/>
    </source>
</evidence>
<organism evidence="1 2">
    <name type="scientific">Caballeronia humi</name>
    <dbReference type="NCBI Taxonomy" id="326474"/>
    <lineage>
        <taxon>Bacteria</taxon>
        <taxon>Pseudomonadati</taxon>
        <taxon>Pseudomonadota</taxon>
        <taxon>Betaproteobacteria</taxon>
        <taxon>Burkholderiales</taxon>
        <taxon>Burkholderiaceae</taxon>
        <taxon>Caballeronia</taxon>
    </lineage>
</organism>
<reference evidence="1" key="1">
    <citation type="submission" date="2016-01" db="EMBL/GenBank/DDBJ databases">
        <authorList>
            <person name="Peeters C."/>
        </authorList>
    </citation>
    <scope>NUCLEOTIDE SEQUENCE [LARGE SCALE GENOMIC DNA]</scope>
    <source>
        <strain evidence="1">LMG 22934</strain>
    </source>
</reference>
<proteinExistence type="predicted"/>
<keyword evidence="2" id="KW-1185">Reference proteome</keyword>
<protein>
    <submittedName>
        <fullName evidence="1">Uncharacterized protein</fullName>
    </submittedName>
</protein>
<comment type="caution">
    <text evidence="1">The sequence shown here is derived from an EMBL/GenBank/DDBJ whole genome shotgun (WGS) entry which is preliminary data.</text>
</comment>
<dbReference type="InterPro" id="IPR036366">
    <property type="entry name" value="PGBDSf"/>
</dbReference>
<dbReference type="SUPFAM" id="SSF47090">
    <property type="entry name" value="PGBD-like"/>
    <property type="match status" value="1"/>
</dbReference>
<dbReference type="Gene3D" id="1.10.101.10">
    <property type="entry name" value="PGBD-like superfamily/PGBD"/>
    <property type="match status" value="1"/>
</dbReference>